<dbReference type="EMBL" id="CAJOBB010000097">
    <property type="protein sequence ID" value="CAF3559839.1"/>
    <property type="molecule type" value="Genomic_DNA"/>
</dbReference>
<evidence type="ECO:0000313" key="2">
    <source>
        <dbReference type="EMBL" id="CAF0791970.1"/>
    </source>
</evidence>
<evidence type="ECO:0000313" key="3">
    <source>
        <dbReference type="EMBL" id="CAF3559839.1"/>
    </source>
</evidence>
<comment type="caution">
    <text evidence="3">The sequence shown here is derived from an EMBL/GenBank/DDBJ whole genome shotgun (WGS) entry which is preliminary data.</text>
</comment>
<protein>
    <submittedName>
        <fullName evidence="3">Uncharacterized protein</fullName>
    </submittedName>
</protein>
<feature type="region of interest" description="Disordered" evidence="1">
    <location>
        <begin position="137"/>
        <end position="157"/>
    </location>
</feature>
<dbReference type="AlphaFoldDB" id="A0A818L297"/>
<reference evidence="3" key="1">
    <citation type="submission" date="2021-02" db="EMBL/GenBank/DDBJ databases">
        <authorList>
            <person name="Nowell W R."/>
        </authorList>
    </citation>
    <scope>NUCLEOTIDE SEQUENCE</scope>
</reference>
<dbReference type="EMBL" id="CAJNOE010000040">
    <property type="protein sequence ID" value="CAF0791970.1"/>
    <property type="molecule type" value="Genomic_DNA"/>
</dbReference>
<organism evidence="3 4">
    <name type="scientific">Adineta steineri</name>
    <dbReference type="NCBI Taxonomy" id="433720"/>
    <lineage>
        <taxon>Eukaryota</taxon>
        <taxon>Metazoa</taxon>
        <taxon>Spiralia</taxon>
        <taxon>Gnathifera</taxon>
        <taxon>Rotifera</taxon>
        <taxon>Eurotatoria</taxon>
        <taxon>Bdelloidea</taxon>
        <taxon>Adinetida</taxon>
        <taxon>Adinetidae</taxon>
        <taxon>Adineta</taxon>
    </lineage>
</organism>
<evidence type="ECO:0000313" key="4">
    <source>
        <dbReference type="Proteomes" id="UP000663868"/>
    </source>
</evidence>
<gene>
    <name evidence="2" type="ORF">IZO911_LOCUS6450</name>
    <name evidence="3" type="ORF">KXQ929_LOCUS3083</name>
</gene>
<dbReference type="Proteomes" id="UP000663868">
    <property type="component" value="Unassembled WGS sequence"/>
</dbReference>
<name>A0A818L297_9BILA</name>
<proteinExistence type="predicted"/>
<dbReference type="Proteomes" id="UP000663860">
    <property type="component" value="Unassembled WGS sequence"/>
</dbReference>
<feature type="compositionally biased region" description="Low complexity" evidence="1">
    <location>
        <begin position="141"/>
        <end position="155"/>
    </location>
</feature>
<sequence length="315" mass="37483">MEQSKNTNVPESNVFQAIQKNKIIQGQLIDRQRLYDIQLVKDMKDYDIEEKYNRDLLYTWKKETYLRQLKKSLQEYEYNKTNITDAFYEYQVRNLDHITSNRPGLIIPPREEERRLNIKIRYEEFLQKNPIQTLSSIPVDKTTNNIPKQNQNQNQPDEDEIARNLEQTWKHIQTQTANVSTGKQNLDSTTLHRSLTLNDIRRNKTNPIRSMTASNVLGRTTSNIDNLISNEKSQQSLIRPRSNHFESHDKIESLSIAPNVLNKYTHSDLYTIRSIRRPKQNPVDLSYIYETRRRICQINKRSIDWQILKKKCYNN</sequence>
<accession>A0A818L297</accession>
<evidence type="ECO:0000256" key="1">
    <source>
        <dbReference type="SAM" id="MobiDB-lite"/>
    </source>
</evidence>